<keyword evidence="4" id="KW-1185">Reference proteome</keyword>
<dbReference type="OrthoDB" id="10257471at2759"/>
<dbReference type="Proteomes" id="UP001151582">
    <property type="component" value="Unassembled WGS sequence"/>
</dbReference>
<reference evidence="3" key="1">
    <citation type="submission" date="2022-07" db="EMBL/GenBank/DDBJ databases">
        <title>Phylogenomic reconstructions and comparative analyses of Kickxellomycotina fungi.</title>
        <authorList>
            <person name="Reynolds N.K."/>
            <person name="Stajich J.E."/>
            <person name="Barry K."/>
            <person name="Grigoriev I.V."/>
            <person name="Crous P."/>
            <person name="Smith M.E."/>
        </authorList>
    </citation>
    <scope>NUCLEOTIDE SEQUENCE</scope>
    <source>
        <strain evidence="3">RSA 567</strain>
    </source>
</reference>
<evidence type="ECO:0008006" key="5">
    <source>
        <dbReference type="Google" id="ProtNLM"/>
    </source>
</evidence>
<keyword evidence="2" id="KW-0732">Signal</keyword>
<gene>
    <name evidence="3" type="ORF">H4R34_005521</name>
</gene>
<name>A0A9W8EB61_9FUNG</name>
<proteinExistence type="predicted"/>
<accession>A0A9W8EB61</accession>
<evidence type="ECO:0000313" key="4">
    <source>
        <dbReference type="Proteomes" id="UP001151582"/>
    </source>
</evidence>
<dbReference type="GO" id="GO:0031146">
    <property type="term" value="P:SCF-dependent proteasomal ubiquitin-dependent protein catabolic process"/>
    <property type="evidence" value="ECO:0007669"/>
    <property type="project" value="TreeGrafter"/>
</dbReference>
<feature type="compositionally biased region" description="Low complexity" evidence="1">
    <location>
        <begin position="155"/>
        <end position="180"/>
    </location>
</feature>
<evidence type="ECO:0000313" key="3">
    <source>
        <dbReference type="EMBL" id="KAJ1972108.1"/>
    </source>
</evidence>
<evidence type="ECO:0000256" key="1">
    <source>
        <dbReference type="SAM" id="MobiDB-lite"/>
    </source>
</evidence>
<protein>
    <recommendedName>
        <fullName evidence="5">F-box domain-containing protein</fullName>
    </recommendedName>
</protein>
<dbReference type="PANTHER" id="PTHR13318">
    <property type="entry name" value="PARTNER OF PAIRED, ISOFORM B-RELATED"/>
    <property type="match status" value="1"/>
</dbReference>
<feature type="chain" id="PRO_5040831478" description="F-box domain-containing protein" evidence="2">
    <location>
        <begin position="24"/>
        <end position="505"/>
    </location>
</feature>
<sequence length="505" mass="55832">MLDRILHFLLTQAASVLLPLLRAHLPTLRLVNRAVHTVVTPYCFTACRVSQAALETTADARACAAAFKAFGSHVRQLKVAFNKPWSRGQFDTLLQVLSAAVQVESLSVYYPQGAAMDDLSAWLLCCRRSVSTLVLLPSPKYRIPNSTPTTPRPPATASESAASSSSSLSSSSLASQTAPPIQSGWPDPPPDHVLLSLDTLSVDSAQCDAPASVIRALERFAHQAPLKGLLHLHYLQQLAILRTPGLDDDVYTALFAACPKLAKVFFYDSAITDATLVALVNRAHHATTFKQLDLFIVPGITDQGLISIITASPTLRHLTITECANLQGQFLYQMMPDRLPDLRYLSLSNSSRWEPAHHSEALSALFSRPWQQLVRLHLTDIHLDDGAMKRLAIHCPSLRELRLVHCVAPNSGYGHLFCYGAQLRVAEIRPKQYLDISTAFLRGGIVCRRLQRLCIAAGHIDPMDFLCHRFTFAKLEYLYLPVTKAHPRFDALTRAFPALRIHFAL</sequence>
<comment type="caution">
    <text evidence="3">The sequence shown here is derived from an EMBL/GenBank/DDBJ whole genome shotgun (WGS) entry which is preliminary data.</text>
</comment>
<dbReference type="InterPro" id="IPR032675">
    <property type="entry name" value="LRR_dom_sf"/>
</dbReference>
<dbReference type="SUPFAM" id="SSF52047">
    <property type="entry name" value="RNI-like"/>
    <property type="match status" value="1"/>
</dbReference>
<dbReference type="EMBL" id="JANBQB010001152">
    <property type="protein sequence ID" value="KAJ1972108.1"/>
    <property type="molecule type" value="Genomic_DNA"/>
</dbReference>
<organism evidence="3 4">
    <name type="scientific">Dimargaris verticillata</name>
    <dbReference type="NCBI Taxonomy" id="2761393"/>
    <lineage>
        <taxon>Eukaryota</taxon>
        <taxon>Fungi</taxon>
        <taxon>Fungi incertae sedis</taxon>
        <taxon>Zoopagomycota</taxon>
        <taxon>Kickxellomycotina</taxon>
        <taxon>Dimargaritomycetes</taxon>
        <taxon>Dimargaritales</taxon>
        <taxon>Dimargaritaceae</taxon>
        <taxon>Dimargaris</taxon>
    </lineage>
</organism>
<dbReference type="PANTHER" id="PTHR13318:SF190">
    <property type="entry name" value="PARTNER OF PAIRED, ISOFORM B"/>
    <property type="match status" value="1"/>
</dbReference>
<dbReference type="GO" id="GO:0019005">
    <property type="term" value="C:SCF ubiquitin ligase complex"/>
    <property type="evidence" value="ECO:0007669"/>
    <property type="project" value="TreeGrafter"/>
</dbReference>
<feature type="region of interest" description="Disordered" evidence="1">
    <location>
        <begin position="142"/>
        <end position="185"/>
    </location>
</feature>
<evidence type="ECO:0000256" key="2">
    <source>
        <dbReference type="SAM" id="SignalP"/>
    </source>
</evidence>
<feature type="signal peptide" evidence="2">
    <location>
        <begin position="1"/>
        <end position="23"/>
    </location>
</feature>
<dbReference type="Gene3D" id="3.80.10.10">
    <property type="entry name" value="Ribonuclease Inhibitor"/>
    <property type="match status" value="1"/>
</dbReference>
<dbReference type="AlphaFoldDB" id="A0A9W8EB61"/>